<gene>
    <name evidence="1" type="ORF">BMW22_02925</name>
</gene>
<dbReference type="AlphaFoldDB" id="A0A1L3Z536"/>
<protein>
    <submittedName>
        <fullName evidence="1">Uncharacterized protein</fullName>
    </submittedName>
</protein>
<sequence>MKRKTAHANVAQAVQLKVIWGKTADLSKGNEVPLRVAQGAGSERIVCGQRKSAACPAGVRA</sequence>
<accession>A0A1L3Z536</accession>
<dbReference type="EMBL" id="CP018228">
    <property type="protein sequence ID" value="API50727.1"/>
    <property type="molecule type" value="Genomic_DNA"/>
</dbReference>
<proteinExistence type="predicted"/>
<evidence type="ECO:0000313" key="1">
    <source>
        <dbReference type="EMBL" id="API50727.1"/>
    </source>
</evidence>
<dbReference type="Proteomes" id="UP000183050">
    <property type="component" value="Chromosome"/>
</dbReference>
<organism evidence="1 2">
    <name type="scientific">Rhizobium leguminosarum</name>
    <dbReference type="NCBI Taxonomy" id="384"/>
    <lineage>
        <taxon>Bacteria</taxon>
        <taxon>Pseudomonadati</taxon>
        <taxon>Pseudomonadota</taxon>
        <taxon>Alphaproteobacteria</taxon>
        <taxon>Hyphomicrobiales</taxon>
        <taxon>Rhizobiaceae</taxon>
        <taxon>Rhizobium/Agrobacterium group</taxon>
        <taxon>Rhizobium</taxon>
    </lineage>
</organism>
<reference evidence="1 2" key="1">
    <citation type="submission" date="2016-11" db="EMBL/GenBank/DDBJ databases">
        <title>Rhizobium leguminosarum bv. viciae strain Vaf12 isolated from Vavilovia formosa root nodules from Russia, Dagestan.</title>
        <authorList>
            <person name="Kimeklis A."/>
        </authorList>
    </citation>
    <scope>NUCLEOTIDE SEQUENCE [LARGE SCALE GENOMIC DNA]</scope>
    <source>
        <strain evidence="1 2">Vaf-108</strain>
    </source>
</reference>
<name>A0A1L3Z536_RHILE</name>
<evidence type="ECO:0000313" key="2">
    <source>
        <dbReference type="Proteomes" id="UP000183050"/>
    </source>
</evidence>